<name>A0A6A4IN40_9AGAR</name>
<sequence>MNITEEQQLLRNDTFQIYFFLQRQLGSKRRWVPIYVTRWGCWGCWDSCGSEESVSVSERTPVQNGSQRHDSKKEKASAKVQYPVFIQVVCKDPPVSVGTQMEMLGTLGSLTSSDMINILREIVAGKQATGQSLTERHILSGPKVPWQALAKYFGSKTLERLDSRLVFIVIDNFRQKGKHRRAY</sequence>
<evidence type="ECO:0000313" key="2">
    <source>
        <dbReference type="Proteomes" id="UP000799118"/>
    </source>
</evidence>
<proteinExistence type="predicted"/>
<dbReference type="AlphaFoldDB" id="A0A6A4IN40"/>
<evidence type="ECO:0000313" key="1">
    <source>
        <dbReference type="EMBL" id="KAE9409834.1"/>
    </source>
</evidence>
<dbReference type="EMBL" id="ML769386">
    <property type="protein sequence ID" value="KAE9409834.1"/>
    <property type="molecule type" value="Genomic_DNA"/>
</dbReference>
<keyword evidence="2" id="KW-1185">Reference proteome</keyword>
<dbReference type="Proteomes" id="UP000799118">
    <property type="component" value="Unassembled WGS sequence"/>
</dbReference>
<organism evidence="1 2">
    <name type="scientific">Gymnopus androsaceus JB14</name>
    <dbReference type="NCBI Taxonomy" id="1447944"/>
    <lineage>
        <taxon>Eukaryota</taxon>
        <taxon>Fungi</taxon>
        <taxon>Dikarya</taxon>
        <taxon>Basidiomycota</taxon>
        <taxon>Agaricomycotina</taxon>
        <taxon>Agaricomycetes</taxon>
        <taxon>Agaricomycetidae</taxon>
        <taxon>Agaricales</taxon>
        <taxon>Marasmiineae</taxon>
        <taxon>Omphalotaceae</taxon>
        <taxon>Gymnopus</taxon>
    </lineage>
</organism>
<gene>
    <name evidence="1" type="ORF">BT96DRAFT_1077001</name>
</gene>
<accession>A0A6A4IN40</accession>
<reference evidence="1" key="1">
    <citation type="journal article" date="2019" name="Environ. Microbiol.">
        <title>Fungal ecological strategies reflected in gene transcription - a case study of two litter decomposers.</title>
        <authorList>
            <person name="Barbi F."/>
            <person name="Kohler A."/>
            <person name="Barry K."/>
            <person name="Baskaran P."/>
            <person name="Daum C."/>
            <person name="Fauchery L."/>
            <person name="Ihrmark K."/>
            <person name="Kuo A."/>
            <person name="LaButti K."/>
            <person name="Lipzen A."/>
            <person name="Morin E."/>
            <person name="Grigoriev I.V."/>
            <person name="Henrissat B."/>
            <person name="Lindahl B."/>
            <person name="Martin F."/>
        </authorList>
    </citation>
    <scope>NUCLEOTIDE SEQUENCE</scope>
    <source>
        <strain evidence="1">JB14</strain>
    </source>
</reference>
<protein>
    <submittedName>
        <fullName evidence="1">Uncharacterized protein</fullName>
    </submittedName>
</protein>